<feature type="compositionally biased region" description="Low complexity" evidence="1">
    <location>
        <begin position="401"/>
        <end position="414"/>
    </location>
</feature>
<keyword evidence="2" id="KW-0812">Transmembrane</keyword>
<organism evidence="3 4">
    <name type="scientific">Cronartium quercuum f. sp. fusiforme G11</name>
    <dbReference type="NCBI Taxonomy" id="708437"/>
    <lineage>
        <taxon>Eukaryota</taxon>
        <taxon>Fungi</taxon>
        <taxon>Dikarya</taxon>
        <taxon>Basidiomycota</taxon>
        <taxon>Pucciniomycotina</taxon>
        <taxon>Pucciniomycetes</taxon>
        <taxon>Pucciniales</taxon>
        <taxon>Coleosporiaceae</taxon>
        <taxon>Cronartium</taxon>
    </lineage>
</organism>
<comment type="caution">
    <text evidence="3">The sequence shown here is derived from an EMBL/GenBank/DDBJ whole genome shotgun (WGS) entry which is preliminary data.</text>
</comment>
<keyword evidence="4" id="KW-1185">Reference proteome</keyword>
<keyword evidence="2" id="KW-1133">Transmembrane helix</keyword>
<feature type="compositionally biased region" description="Pro residues" evidence="1">
    <location>
        <begin position="355"/>
        <end position="370"/>
    </location>
</feature>
<protein>
    <submittedName>
        <fullName evidence="3">Uncharacterized protein</fullName>
    </submittedName>
</protein>
<dbReference type="AlphaFoldDB" id="A0A9P6TF33"/>
<evidence type="ECO:0000256" key="2">
    <source>
        <dbReference type="SAM" id="Phobius"/>
    </source>
</evidence>
<accession>A0A9P6TF33</accession>
<name>A0A9P6TF33_9BASI</name>
<dbReference type="Proteomes" id="UP000886653">
    <property type="component" value="Unassembled WGS sequence"/>
</dbReference>
<feature type="compositionally biased region" description="Low complexity" evidence="1">
    <location>
        <begin position="336"/>
        <end position="354"/>
    </location>
</feature>
<feature type="region of interest" description="Disordered" evidence="1">
    <location>
        <begin position="215"/>
        <end position="375"/>
    </location>
</feature>
<gene>
    <name evidence="3" type="ORF">CROQUDRAFT_130796</name>
</gene>
<feature type="transmembrane region" description="Helical" evidence="2">
    <location>
        <begin position="434"/>
        <end position="455"/>
    </location>
</feature>
<dbReference type="EMBL" id="MU167221">
    <property type="protein sequence ID" value="KAG0150216.1"/>
    <property type="molecule type" value="Genomic_DNA"/>
</dbReference>
<feature type="compositionally biased region" description="Polar residues" evidence="1">
    <location>
        <begin position="325"/>
        <end position="335"/>
    </location>
</feature>
<feature type="compositionally biased region" description="Polar residues" evidence="1">
    <location>
        <begin position="300"/>
        <end position="318"/>
    </location>
</feature>
<feature type="region of interest" description="Disordered" evidence="1">
    <location>
        <begin position="180"/>
        <end position="200"/>
    </location>
</feature>
<keyword evidence="2" id="KW-0472">Membrane</keyword>
<feature type="compositionally biased region" description="Basic and acidic residues" evidence="1">
    <location>
        <begin position="595"/>
        <end position="604"/>
    </location>
</feature>
<feature type="region of interest" description="Disordered" evidence="1">
    <location>
        <begin position="395"/>
        <end position="427"/>
    </location>
</feature>
<proteinExistence type="predicted"/>
<evidence type="ECO:0000313" key="3">
    <source>
        <dbReference type="EMBL" id="KAG0150216.1"/>
    </source>
</evidence>
<feature type="compositionally biased region" description="Polar residues" evidence="1">
    <location>
        <begin position="31"/>
        <end position="47"/>
    </location>
</feature>
<feature type="region of interest" description="Disordered" evidence="1">
    <location>
        <begin position="22"/>
        <end position="52"/>
    </location>
</feature>
<sequence>MPSSHTHASVIPSTFVRHIRRAAPPNDPSARLNQPTTLKSFPPSHTQTPPPAAINLSTTISHGAEPNPLFLGCPTRHAFSVALDLPHQRSSHQNPAFLNSHFQQGCRCHWSSKLDEGKLDGLICDVHAHYYYRSESGAVIRGARKPLVASSHPSPPSPPVPDARKLKLKQEHLPSSAKPVIWAGHPFTSSEHPHPQPLAANLGKAADHRKLVPLLGSVSQPPNPVVAESRKPPVATHPSNPAPKPVKPPAQLPVPVAFPVPPASQPAPPVEHSAKPLVSDQSAKPLAEQRKSAHAPVSTLLANPTESKQGSVDRQTVNLDAYSAPHTSGSDGNQASSLTGTTKTSPGSTDTTPTVPAPPSTVTPPPPSPPLEHNAAANNNQMVYTPTYSALSANHTSSGFSPTSNNSNTLSSSTGAEAVSIPSQGPSNEGLAKALGGTFGGIIGLSLLLIAGVLLSRRRPSNQSRESFAGLRRSRHSSVIAPPMAQVASSGNAFITGGPEPSGSLMSPADPQTRYSLNGAGLLSKLQGTTASLQRAGLITPGSTEDAALGTTAAETIIPVSQAADPFSDSAQRDSVGTQAESIYNPFANENSVSADHHLGDDQRQSFSTELGVSSGEVEAVRFGSSAHNSDDLTNRAALRASGEAEQAWWGGL</sequence>
<feature type="region of interest" description="Disordered" evidence="1">
    <location>
        <begin position="591"/>
        <end position="613"/>
    </location>
</feature>
<dbReference type="OrthoDB" id="10691229at2759"/>
<reference evidence="3" key="1">
    <citation type="submission" date="2013-11" db="EMBL/GenBank/DDBJ databases">
        <title>Genome sequence of the fusiform rust pathogen reveals effectors for host alternation and coevolution with pine.</title>
        <authorList>
            <consortium name="DOE Joint Genome Institute"/>
            <person name="Smith K."/>
            <person name="Pendleton A."/>
            <person name="Kubisiak T."/>
            <person name="Anderson C."/>
            <person name="Salamov A."/>
            <person name="Aerts A."/>
            <person name="Riley R."/>
            <person name="Clum A."/>
            <person name="Lindquist E."/>
            <person name="Ence D."/>
            <person name="Campbell M."/>
            <person name="Kronenberg Z."/>
            <person name="Feau N."/>
            <person name="Dhillon B."/>
            <person name="Hamelin R."/>
            <person name="Burleigh J."/>
            <person name="Smith J."/>
            <person name="Yandell M."/>
            <person name="Nelson C."/>
            <person name="Grigoriev I."/>
            <person name="Davis J."/>
        </authorList>
    </citation>
    <scope>NUCLEOTIDE SEQUENCE</scope>
    <source>
        <strain evidence="3">G11</strain>
    </source>
</reference>
<evidence type="ECO:0000313" key="4">
    <source>
        <dbReference type="Proteomes" id="UP000886653"/>
    </source>
</evidence>
<feature type="compositionally biased region" description="Pro residues" evidence="1">
    <location>
        <begin position="240"/>
        <end position="269"/>
    </location>
</feature>
<evidence type="ECO:0000256" key="1">
    <source>
        <dbReference type="SAM" id="MobiDB-lite"/>
    </source>
</evidence>